<feature type="region of interest" description="Disordered" evidence="1">
    <location>
        <begin position="84"/>
        <end position="143"/>
    </location>
</feature>
<evidence type="ECO:0000313" key="2">
    <source>
        <dbReference type="EMBL" id="CAB0010187.1"/>
    </source>
</evidence>
<gene>
    <name evidence="2" type="ORF">NTEN_LOCUS15238</name>
</gene>
<accession>A0A6H5H3Q2</accession>
<sequence>MNLFVTLHGKLVTFHEYFEPIMKRWFSRSTRSSENGKLEVSFSIRFAGRDTAQLMILGKMPKQSIARNSSVHSRCDWNTLSWFQKSNKDSGGLDDEEPSPSRKSAGRGRKKGKGKKKNAENVDPRQKKEIATGQDGEPRQRVS</sequence>
<dbReference type="AlphaFoldDB" id="A0A6H5H3Q2"/>
<protein>
    <submittedName>
        <fullName evidence="2">Uncharacterized protein</fullName>
    </submittedName>
</protein>
<organism evidence="2 3">
    <name type="scientific">Nesidiocoris tenuis</name>
    <dbReference type="NCBI Taxonomy" id="355587"/>
    <lineage>
        <taxon>Eukaryota</taxon>
        <taxon>Metazoa</taxon>
        <taxon>Ecdysozoa</taxon>
        <taxon>Arthropoda</taxon>
        <taxon>Hexapoda</taxon>
        <taxon>Insecta</taxon>
        <taxon>Pterygota</taxon>
        <taxon>Neoptera</taxon>
        <taxon>Paraneoptera</taxon>
        <taxon>Hemiptera</taxon>
        <taxon>Heteroptera</taxon>
        <taxon>Panheteroptera</taxon>
        <taxon>Cimicomorpha</taxon>
        <taxon>Miridae</taxon>
        <taxon>Dicyphina</taxon>
        <taxon>Nesidiocoris</taxon>
    </lineage>
</organism>
<dbReference type="EMBL" id="CADCXU010022862">
    <property type="protein sequence ID" value="CAB0010187.1"/>
    <property type="molecule type" value="Genomic_DNA"/>
</dbReference>
<dbReference type="Proteomes" id="UP000479000">
    <property type="component" value="Unassembled WGS sequence"/>
</dbReference>
<feature type="compositionally biased region" description="Basic and acidic residues" evidence="1">
    <location>
        <begin position="117"/>
        <end position="143"/>
    </location>
</feature>
<name>A0A6H5H3Q2_9HEMI</name>
<evidence type="ECO:0000256" key="1">
    <source>
        <dbReference type="SAM" id="MobiDB-lite"/>
    </source>
</evidence>
<reference evidence="2 3" key="1">
    <citation type="submission" date="2020-02" db="EMBL/GenBank/DDBJ databases">
        <authorList>
            <person name="Ferguson B K."/>
        </authorList>
    </citation>
    <scope>NUCLEOTIDE SEQUENCE [LARGE SCALE GENOMIC DNA]</scope>
</reference>
<evidence type="ECO:0000313" key="3">
    <source>
        <dbReference type="Proteomes" id="UP000479000"/>
    </source>
</evidence>
<keyword evidence="3" id="KW-1185">Reference proteome</keyword>
<proteinExistence type="predicted"/>
<feature type="compositionally biased region" description="Basic residues" evidence="1">
    <location>
        <begin position="104"/>
        <end position="116"/>
    </location>
</feature>